<reference evidence="2 3" key="1">
    <citation type="submission" date="2018-11" db="EMBL/GenBank/DDBJ databases">
        <title>Draft genome sequence of Ferruginibacter sp. BO-59.</title>
        <authorList>
            <person name="Im W.T."/>
        </authorList>
    </citation>
    <scope>NUCLEOTIDE SEQUENCE [LARGE SCALE GENOMIC DNA]</scope>
    <source>
        <strain evidence="2 3">BO-59</strain>
    </source>
</reference>
<dbReference type="InterPro" id="IPR029062">
    <property type="entry name" value="Class_I_gatase-like"/>
</dbReference>
<feature type="domain" description="Glutamine amidotransferase" evidence="1">
    <location>
        <begin position="44"/>
        <end position="192"/>
    </location>
</feature>
<keyword evidence="3" id="KW-1185">Reference proteome</keyword>
<dbReference type="CDD" id="cd01741">
    <property type="entry name" value="GATase1_1"/>
    <property type="match status" value="1"/>
</dbReference>
<dbReference type="Proteomes" id="UP000267223">
    <property type="component" value="Unassembled WGS sequence"/>
</dbReference>
<proteinExistence type="predicted"/>
<dbReference type="GO" id="GO:0016740">
    <property type="term" value="F:transferase activity"/>
    <property type="evidence" value="ECO:0007669"/>
    <property type="project" value="UniProtKB-KW"/>
</dbReference>
<dbReference type="EMBL" id="RJJR01000005">
    <property type="protein sequence ID" value="RNI37399.1"/>
    <property type="molecule type" value="Genomic_DNA"/>
</dbReference>
<accession>A0A3M9NHW6</accession>
<dbReference type="InterPro" id="IPR044992">
    <property type="entry name" value="ChyE-like"/>
</dbReference>
<dbReference type="PANTHER" id="PTHR42695:SF5">
    <property type="entry name" value="GLUTAMINE AMIDOTRANSFERASE YLR126C-RELATED"/>
    <property type="match status" value="1"/>
</dbReference>
<keyword evidence="2" id="KW-0315">Glutamine amidotransferase</keyword>
<dbReference type="AlphaFoldDB" id="A0A3M9NHW6"/>
<evidence type="ECO:0000313" key="3">
    <source>
        <dbReference type="Proteomes" id="UP000267223"/>
    </source>
</evidence>
<dbReference type="GO" id="GO:0005829">
    <property type="term" value="C:cytosol"/>
    <property type="evidence" value="ECO:0007669"/>
    <property type="project" value="TreeGrafter"/>
</dbReference>
<name>A0A3M9NHW6_9BACT</name>
<dbReference type="PROSITE" id="PS51273">
    <property type="entry name" value="GATASE_TYPE_1"/>
    <property type="match status" value="1"/>
</dbReference>
<gene>
    <name evidence="2" type="ORF">EFY79_08360</name>
</gene>
<comment type="caution">
    <text evidence="2">The sequence shown here is derived from an EMBL/GenBank/DDBJ whole genome shotgun (WGS) entry which is preliminary data.</text>
</comment>
<sequence length="238" mass="27600">MHQLRIHYFQHVPFEGPGSIQEWSIKNGHILTSTNFYLNETLPDLNSIDWLIIMGGPMSVDDEKEFHWLSKEKIFIKNAIEKGKTVIGICLGAQLIAQILSAKVYPNGQKEIGWFPILLTERAKQHPLFKGRDSEVTVFHWHGDTFELPENAMAIAKSEACTNQGFIYNQNVLAFQFHLETTKESIQQMIANGRHELTRGQYIQQEKEIENQQEFFEKNKKFLFSILDRLTKINGKQH</sequence>
<dbReference type="RefSeq" id="WP_123120240.1">
    <property type="nucleotide sequence ID" value="NZ_RJJR01000005.1"/>
</dbReference>
<protein>
    <submittedName>
        <fullName evidence="2">Type 1 glutamine amidotransferase</fullName>
    </submittedName>
</protein>
<evidence type="ECO:0000313" key="2">
    <source>
        <dbReference type="EMBL" id="RNI37399.1"/>
    </source>
</evidence>
<dbReference type="InterPro" id="IPR017926">
    <property type="entry name" value="GATASE"/>
</dbReference>
<keyword evidence="2" id="KW-0808">Transferase</keyword>
<dbReference type="FunFam" id="3.40.50.880:FF:000033">
    <property type="entry name" value="Glutamine amidotransferase class-I"/>
    <property type="match status" value="1"/>
</dbReference>
<dbReference type="Gene3D" id="3.40.50.880">
    <property type="match status" value="1"/>
</dbReference>
<organism evidence="2 3">
    <name type="scientific">Hanamia caeni</name>
    <dbReference type="NCBI Taxonomy" id="2294116"/>
    <lineage>
        <taxon>Bacteria</taxon>
        <taxon>Pseudomonadati</taxon>
        <taxon>Bacteroidota</taxon>
        <taxon>Chitinophagia</taxon>
        <taxon>Chitinophagales</taxon>
        <taxon>Chitinophagaceae</taxon>
        <taxon>Hanamia</taxon>
    </lineage>
</organism>
<evidence type="ECO:0000259" key="1">
    <source>
        <dbReference type="Pfam" id="PF00117"/>
    </source>
</evidence>
<dbReference type="OrthoDB" id="9807137at2"/>
<dbReference type="PANTHER" id="PTHR42695">
    <property type="entry name" value="GLUTAMINE AMIDOTRANSFERASE YLR126C-RELATED"/>
    <property type="match status" value="1"/>
</dbReference>
<dbReference type="Pfam" id="PF00117">
    <property type="entry name" value="GATase"/>
    <property type="match status" value="1"/>
</dbReference>
<dbReference type="SUPFAM" id="SSF52317">
    <property type="entry name" value="Class I glutamine amidotransferase-like"/>
    <property type="match status" value="1"/>
</dbReference>